<organism evidence="3 4">
    <name type="scientific">Rhamnella rubrinervis</name>
    <dbReference type="NCBI Taxonomy" id="2594499"/>
    <lineage>
        <taxon>Eukaryota</taxon>
        <taxon>Viridiplantae</taxon>
        <taxon>Streptophyta</taxon>
        <taxon>Embryophyta</taxon>
        <taxon>Tracheophyta</taxon>
        <taxon>Spermatophyta</taxon>
        <taxon>Magnoliopsida</taxon>
        <taxon>eudicotyledons</taxon>
        <taxon>Gunneridae</taxon>
        <taxon>Pentapetalae</taxon>
        <taxon>rosids</taxon>
        <taxon>fabids</taxon>
        <taxon>Rosales</taxon>
        <taxon>Rhamnaceae</taxon>
        <taxon>rhamnoid group</taxon>
        <taxon>Rhamneae</taxon>
        <taxon>Rhamnella</taxon>
    </lineage>
</organism>
<accession>A0A8K0MU34</accession>
<keyword evidence="4" id="KW-1185">Reference proteome</keyword>
<evidence type="ECO:0000313" key="3">
    <source>
        <dbReference type="EMBL" id="KAF3458000.1"/>
    </source>
</evidence>
<dbReference type="AlphaFoldDB" id="A0A8K0MU34"/>
<feature type="chain" id="PRO_5035468037" description="Secreted protein" evidence="2">
    <location>
        <begin position="20"/>
        <end position="89"/>
    </location>
</feature>
<dbReference type="EMBL" id="VOIH02000001">
    <property type="protein sequence ID" value="KAF3458000.1"/>
    <property type="molecule type" value="Genomic_DNA"/>
</dbReference>
<gene>
    <name evidence="3" type="ORF">FNV43_RR02662</name>
</gene>
<evidence type="ECO:0000256" key="1">
    <source>
        <dbReference type="SAM" id="MobiDB-lite"/>
    </source>
</evidence>
<comment type="caution">
    <text evidence="3">The sequence shown here is derived from an EMBL/GenBank/DDBJ whole genome shotgun (WGS) entry which is preliminary data.</text>
</comment>
<feature type="signal peptide" evidence="2">
    <location>
        <begin position="1"/>
        <end position="19"/>
    </location>
</feature>
<evidence type="ECO:0008006" key="5">
    <source>
        <dbReference type="Google" id="ProtNLM"/>
    </source>
</evidence>
<protein>
    <recommendedName>
        <fullName evidence="5">Secreted protein</fullName>
    </recommendedName>
</protein>
<keyword evidence="2" id="KW-0732">Signal</keyword>
<feature type="compositionally biased region" description="Polar residues" evidence="1">
    <location>
        <begin position="75"/>
        <end position="89"/>
    </location>
</feature>
<proteinExistence type="predicted"/>
<name>A0A8K0MU34_9ROSA</name>
<evidence type="ECO:0000313" key="4">
    <source>
        <dbReference type="Proteomes" id="UP000796880"/>
    </source>
</evidence>
<reference evidence="3" key="1">
    <citation type="submission" date="2020-03" db="EMBL/GenBank/DDBJ databases">
        <title>A high-quality chromosome-level genome assembly of a woody plant with both climbing and erect habits, Rhamnella rubrinervis.</title>
        <authorList>
            <person name="Lu Z."/>
            <person name="Yang Y."/>
            <person name="Zhu X."/>
            <person name="Sun Y."/>
        </authorList>
    </citation>
    <scope>NUCLEOTIDE SEQUENCE</scope>
    <source>
        <strain evidence="3">BYM</strain>
        <tissue evidence="3">Leaf</tissue>
    </source>
</reference>
<dbReference type="Proteomes" id="UP000796880">
    <property type="component" value="Unassembled WGS sequence"/>
</dbReference>
<evidence type="ECO:0000256" key="2">
    <source>
        <dbReference type="SAM" id="SignalP"/>
    </source>
</evidence>
<feature type="region of interest" description="Disordered" evidence="1">
    <location>
        <begin position="66"/>
        <end position="89"/>
    </location>
</feature>
<sequence>MATSIALALISTVTACAFGTRNYYGILRHLQQDAGDIAKFWHRHIALQEDAIYAKICFSSSLTHSTMHSSSKSMQTKPSLPSYSTSTFS</sequence>